<accession>A0A1I7RSM2</accession>
<sequence length="435" mass="50079">MFLDEHTLFARFFDSFQSAKLDDFVDRSHYLYTPSLLIFFALLIGSKQTFGDPITCMVPANFPGSWAQYVHQYCFVTGTYHTRNGTHLDSELPQMTIDYYQWVPYFLAVVAVMFYAPHLFWMTLQNKSEVDYESIVERCCKVRSKSQKERKEEVHEIAVYLKESSLIRHRAGFMSSLGWMGTACYLTSKVLNMVNVIFQLHILNSFIGSGSSYWGFKIIDDGLKGIYWDATGFFPRVSYCNIARLKLSYDDSHIVQCALMINMLNEKAFVMIYFWLVLLMIPTMLNLAYSFIIMCAAPVRVWQTKQYLRQVLNENNNNNGKGYAEYCMVRKFVGDLLSFDGLLLLRFVQTHAGFLVASELASELFTLYHEEDRLPTLKVHRNTGGYSNELALSPSLLKEDAKNFYEKAPIDAPSITDSLGSRFECEQTYPASSKC</sequence>
<dbReference type="GO" id="GO:0005886">
    <property type="term" value="C:plasma membrane"/>
    <property type="evidence" value="ECO:0007669"/>
    <property type="project" value="UniProtKB-SubCell"/>
</dbReference>
<gene>
    <name evidence="13" type="primary">inx</name>
    <name evidence="14" type="ORF">BXYJ_LOCUS11713</name>
</gene>
<dbReference type="GlyCosmos" id="A0A1I7RSM2">
    <property type="glycosylation" value="1 site, No reported glycans"/>
</dbReference>
<evidence type="ECO:0000313" key="14">
    <source>
        <dbReference type="EMBL" id="CAD5231617.1"/>
    </source>
</evidence>
<evidence type="ECO:0000313" key="18">
    <source>
        <dbReference type="WBParaSite" id="BXY_0372600.1"/>
    </source>
</evidence>
<evidence type="ECO:0000256" key="5">
    <source>
        <dbReference type="ARBA" id="ARBA00022692"/>
    </source>
</evidence>
<dbReference type="Pfam" id="PF00876">
    <property type="entry name" value="Innexin"/>
    <property type="match status" value="1"/>
</dbReference>
<evidence type="ECO:0000256" key="3">
    <source>
        <dbReference type="ARBA" id="ARBA00022448"/>
    </source>
</evidence>
<evidence type="ECO:0000256" key="4">
    <source>
        <dbReference type="ARBA" id="ARBA00022475"/>
    </source>
</evidence>
<dbReference type="GO" id="GO:0005921">
    <property type="term" value="C:gap junction"/>
    <property type="evidence" value="ECO:0007669"/>
    <property type="project" value="UniProtKB-SubCell"/>
</dbReference>
<keyword evidence="12" id="KW-0325">Glycoprotein</keyword>
<dbReference type="PANTHER" id="PTHR11893">
    <property type="entry name" value="INNEXIN"/>
    <property type="match status" value="1"/>
</dbReference>
<feature type="transmembrane region" description="Helical" evidence="13">
    <location>
        <begin position="29"/>
        <end position="45"/>
    </location>
</feature>
<keyword evidence="4" id="KW-1003">Cell membrane</keyword>
<evidence type="ECO:0000256" key="11">
    <source>
        <dbReference type="ARBA" id="ARBA00023303"/>
    </source>
</evidence>
<evidence type="ECO:0000256" key="8">
    <source>
        <dbReference type="ARBA" id="ARBA00022989"/>
    </source>
</evidence>
<evidence type="ECO:0000256" key="7">
    <source>
        <dbReference type="ARBA" id="ARBA00022949"/>
    </source>
</evidence>
<evidence type="ECO:0000256" key="12">
    <source>
        <dbReference type="PIRSR" id="PIRSR600990-52"/>
    </source>
</evidence>
<reference evidence="18" key="1">
    <citation type="submission" date="2016-11" db="UniProtKB">
        <authorList>
            <consortium name="WormBaseParasite"/>
        </authorList>
    </citation>
    <scope>IDENTIFICATION</scope>
</reference>
<dbReference type="EMBL" id="CAJFDI010000005">
    <property type="protein sequence ID" value="CAD5231617.1"/>
    <property type="molecule type" value="Genomic_DNA"/>
</dbReference>
<dbReference type="PANTHER" id="PTHR11893:SF20">
    <property type="entry name" value="INNEXIN-3"/>
    <property type="match status" value="1"/>
</dbReference>
<keyword evidence="9 13" id="KW-0406">Ion transport</keyword>
<dbReference type="PRINTS" id="PR01262">
    <property type="entry name" value="INNEXIN"/>
</dbReference>
<dbReference type="PROSITE" id="PS51013">
    <property type="entry name" value="PANNEXIN"/>
    <property type="match status" value="1"/>
</dbReference>
<proteinExistence type="inferred from homology"/>
<feature type="glycosylation site" description="N-linked (GlcNAc...) asparagine" evidence="12">
    <location>
        <position position="61"/>
    </location>
</feature>
<protein>
    <recommendedName>
        <fullName evidence="13">Innexin</fullName>
    </recommendedName>
</protein>
<reference evidence="15" key="2">
    <citation type="submission" date="2020-08" db="EMBL/GenBank/DDBJ databases">
        <authorList>
            <person name="Kikuchi T."/>
        </authorList>
    </citation>
    <scope>NUCLEOTIDE SEQUENCE</scope>
    <source>
        <strain evidence="14">Ka4C1</strain>
    </source>
</reference>
<feature type="transmembrane region" description="Helical" evidence="13">
    <location>
        <begin position="102"/>
        <end position="121"/>
    </location>
</feature>
<dbReference type="GO" id="GO:0005243">
    <property type="term" value="F:gap junction channel activity"/>
    <property type="evidence" value="ECO:0007669"/>
    <property type="project" value="TreeGrafter"/>
</dbReference>
<keyword evidence="8 13" id="KW-1133">Transmembrane helix</keyword>
<name>A0A1I7RSM2_BURXY</name>
<dbReference type="GO" id="GO:0034220">
    <property type="term" value="P:monoatomic ion transmembrane transport"/>
    <property type="evidence" value="ECO:0007669"/>
    <property type="project" value="UniProtKB-KW"/>
</dbReference>
<evidence type="ECO:0000256" key="10">
    <source>
        <dbReference type="ARBA" id="ARBA00023136"/>
    </source>
</evidence>
<keyword evidence="7" id="KW-0965">Cell junction</keyword>
<keyword evidence="3 13" id="KW-0813">Transport</keyword>
<comment type="function">
    <text evidence="13">Structural component of the gap junctions.</text>
</comment>
<comment type="subcellular location">
    <subcellularLocation>
        <location evidence="1">Cell junction</location>
        <location evidence="1">Gap junction</location>
    </subcellularLocation>
    <subcellularLocation>
        <location evidence="2 13">Cell membrane</location>
        <topology evidence="2 13">Multi-pass membrane protein</topology>
    </subcellularLocation>
</comment>
<dbReference type="OrthoDB" id="5823345at2759"/>
<dbReference type="AlphaFoldDB" id="A0A1I7RSM2"/>
<evidence type="ECO:0000313" key="16">
    <source>
        <dbReference type="Proteomes" id="UP000095284"/>
    </source>
</evidence>
<keyword evidence="17" id="KW-1185">Reference proteome</keyword>
<evidence type="ECO:0000313" key="15">
    <source>
        <dbReference type="EMBL" id="CAG9122871.1"/>
    </source>
</evidence>
<dbReference type="WBParaSite" id="BXY_0372600.1">
    <property type="protein sequence ID" value="BXY_0372600.1"/>
    <property type="gene ID" value="BXY_0372600"/>
</dbReference>
<keyword evidence="5 13" id="KW-0812">Transmembrane</keyword>
<dbReference type="InterPro" id="IPR000990">
    <property type="entry name" value="Innexin"/>
</dbReference>
<evidence type="ECO:0000256" key="9">
    <source>
        <dbReference type="ARBA" id="ARBA00023065"/>
    </source>
</evidence>
<feature type="transmembrane region" description="Helical" evidence="13">
    <location>
        <begin position="272"/>
        <end position="299"/>
    </location>
</feature>
<organism evidence="16 18">
    <name type="scientific">Bursaphelenchus xylophilus</name>
    <name type="common">Pinewood nematode worm</name>
    <name type="synonym">Aphelenchoides xylophilus</name>
    <dbReference type="NCBI Taxonomy" id="6326"/>
    <lineage>
        <taxon>Eukaryota</taxon>
        <taxon>Metazoa</taxon>
        <taxon>Ecdysozoa</taxon>
        <taxon>Nematoda</taxon>
        <taxon>Chromadorea</taxon>
        <taxon>Rhabditida</taxon>
        <taxon>Tylenchina</taxon>
        <taxon>Tylenchomorpha</taxon>
        <taxon>Aphelenchoidea</taxon>
        <taxon>Aphelenchoididae</taxon>
        <taxon>Bursaphelenchus</taxon>
    </lineage>
</organism>
<dbReference type="Proteomes" id="UP000582659">
    <property type="component" value="Unassembled WGS sequence"/>
</dbReference>
<dbReference type="EMBL" id="CAJFCV020000005">
    <property type="protein sequence ID" value="CAG9122871.1"/>
    <property type="molecule type" value="Genomic_DNA"/>
</dbReference>
<dbReference type="Proteomes" id="UP000095284">
    <property type="component" value="Unplaced"/>
</dbReference>
<evidence type="ECO:0000256" key="1">
    <source>
        <dbReference type="ARBA" id="ARBA00004610"/>
    </source>
</evidence>
<evidence type="ECO:0000256" key="2">
    <source>
        <dbReference type="ARBA" id="ARBA00004651"/>
    </source>
</evidence>
<dbReference type="SMR" id="A0A1I7RSM2"/>
<evidence type="ECO:0000313" key="17">
    <source>
        <dbReference type="Proteomes" id="UP000659654"/>
    </source>
</evidence>
<comment type="similarity">
    <text evidence="13">Belongs to the pannexin family.</text>
</comment>
<evidence type="ECO:0000256" key="13">
    <source>
        <dbReference type="RuleBase" id="RU010713"/>
    </source>
</evidence>
<keyword evidence="6" id="KW-0303">Gap junction</keyword>
<evidence type="ECO:0000256" key="6">
    <source>
        <dbReference type="ARBA" id="ARBA00022868"/>
    </source>
</evidence>
<comment type="caution">
    <text evidence="13">Lacks conserved residue(s) required for the propagation of feature annotation.</text>
</comment>
<keyword evidence="11 13" id="KW-0407">Ion channel</keyword>
<keyword evidence="10 13" id="KW-0472">Membrane</keyword>
<dbReference type="Proteomes" id="UP000659654">
    <property type="component" value="Unassembled WGS sequence"/>
</dbReference>